<dbReference type="InterPro" id="IPR024775">
    <property type="entry name" value="DinB-like"/>
</dbReference>
<evidence type="ECO:0000313" key="2">
    <source>
        <dbReference type="EMBL" id="GCC51009.1"/>
    </source>
</evidence>
<protein>
    <submittedName>
        <fullName evidence="2">DinB family protein</fullName>
    </submittedName>
</protein>
<dbReference type="InterPro" id="IPR034660">
    <property type="entry name" value="DinB/YfiT-like"/>
</dbReference>
<dbReference type="SUPFAM" id="SSF109854">
    <property type="entry name" value="DinB/YfiT-like putative metalloenzymes"/>
    <property type="match status" value="1"/>
</dbReference>
<name>A0A401U7Z1_9BACT</name>
<evidence type="ECO:0000313" key="3">
    <source>
        <dbReference type="Proteomes" id="UP000288227"/>
    </source>
</evidence>
<organism evidence="2 3">
    <name type="scientific">Chryseotalea sanaruensis</name>
    <dbReference type="NCBI Taxonomy" id="2482724"/>
    <lineage>
        <taxon>Bacteria</taxon>
        <taxon>Pseudomonadati</taxon>
        <taxon>Bacteroidota</taxon>
        <taxon>Cytophagia</taxon>
        <taxon>Cytophagales</taxon>
        <taxon>Chryseotaleaceae</taxon>
        <taxon>Chryseotalea</taxon>
    </lineage>
</organism>
<gene>
    <name evidence="2" type="ORF">SanaruYs_12290</name>
</gene>
<reference evidence="2 3" key="1">
    <citation type="submission" date="2018-11" db="EMBL/GenBank/DDBJ databases">
        <title>Chryseotalea sanarue gen. nov., sp., nov., a member of the family Cytophagaceae, isolated from a brackish lake in Hamamatsu Japan.</title>
        <authorList>
            <person name="Maejima Y."/>
            <person name="Iino T."/>
            <person name="Muraguchi Y."/>
            <person name="Fukuda K."/>
            <person name="Ohkuma M."/>
            <person name="Moriuchi R."/>
            <person name="Dohra H."/>
            <person name="Kimbara K."/>
            <person name="Shintani M."/>
        </authorList>
    </citation>
    <scope>NUCLEOTIDE SEQUENCE [LARGE SCALE GENOMIC DNA]</scope>
    <source>
        <strain evidence="2 3">Ys</strain>
    </source>
</reference>
<dbReference type="OrthoDB" id="948294at2"/>
<keyword evidence="3" id="KW-1185">Reference proteome</keyword>
<dbReference type="AlphaFoldDB" id="A0A401U7Z1"/>
<accession>A0A401U7Z1</accession>
<sequence length="168" mass="19617">MTTVQATPALFVKMAISAWDSQVKQMDKLIESFTDEQWMSEIAPGKNRGIYILGHLAAVNDYMLSLFEFSDRLHPEWEHMFIRTPDKSGHEFPSLEQLKKYWRQVNEALASNFGKMEPEAWFLKHTSVSDEIFVKEPHRNKLNVLINRTNHQSYHLGQLVLLQKLNTD</sequence>
<dbReference type="RefSeq" id="WP_127121654.1">
    <property type="nucleotide sequence ID" value="NZ_BHXQ01000002.1"/>
</dbReference>
<dbReference type="Gene3D" id="1.20.120.450">
    <property type="entry name" value="dinb family like domain"/>
    <property type="match status" value="1"/>
</dbReference>
<dbReference type="EMBL" id="BHXQ01000002">
    <property type="protein sequence ID" value="GCC51009.1"/>
    <property type="molecule type" value="Genomic_DNA"/>
</dbReference>
<proteinExistence type="predicted"/>
<dbReference type="Proteomes" id="UP000288227">
    <property type="component" value="Unassembled WGS sequence"/>
</dbReference>
<comment type="caution">
    <text evidence="2">The sequence shown here is derived from an EMBL/GenBank/DDBJ whole genome shotgun (WGS) entry which is preliminary data.</text>
</comment>
<dbReference type="Pfam" id="PF12867">
    <property type="entry name" value="DinB_2"/>
    <property type="match status" value="1"/>
</dbReference>
<evidence type="ECO:0000259" key="1">
    <source>
        <dbReference type="Pfam" id="PF12867"/>
    </source>
</evidence>
<feature type="domain" description="DinB-like" evidence="1">
    <location>
        <begin position="24"/>
        <end position="121"/>
    </location>
</feature>